<evidence type="ECO:0000313" key="3">
    <source>
        <dbReference type="Proteomes" id="UP000276309"/>
    </source>
</evidence>
<name>A0A3G2L141_9FLAO</name>
<dbReference type="Gene3D" id="1.25.40.390">
    <property type="match status" value="1"/>
</dbReference>
<dbReference type="RefSeq" id="WP_121847010.1">
    <property type="nucleotide sequence ID" value="NZ_CP032050.1"/>
</dbReference>
<protein>
    <submittedName>
        <fullName evidence="2">SusD/RagB family nutrient-binding outer membrane lipoprotein</fullName>
    </submittedName>
</protein>
<feature type="signal peptide" evidence="1">
    <location>
        <begin position="1"/>
        <end position="22"/>
    </location>
</feature>
<dbReference type="InterPro" id="IPR011990">
    <property type="entry name" value="TPR-like_helical_dom_sf"/>
</dbReference>
<sequence>MKLFKITFVLVSLITLSLASCSKDLSEINENPNNVNETHPQLLLTEICYGAFTVDGTSNMYASRMLVQTDGENSSQYYNWNRGSFGEYGNLRNITKMYEEAERIESDAYIALAKFFRAYYFYRLTLTFGDIPYSEALGGEMNSIYTPKYDSQKQVFQGILSELNEANALLANSTELIAGDIIFNGDAAKWQKLVNSFRLKVLITLSKKESDSDFNIASSFASIYNNEPIMTSLEDNAQIVFIDQDGSRYSQFNSSGYGSGMYMDSTFIKRLQDHRDPRLFLYSGTTKNAKEAGLADDNFDAYEGGNPIAPYGEVNDKAAAGDVSKVNDRYTVDPVAEPHNLLGFWELEFIVAEAALNGWVAQDPKEHYENGIKASFAFYQSYANDATGANDYSSFVNEEKAEAYLLEDLVSWDNATSQDEQLQLIMMQKYFTSFHQTGWRMYYDHLRTGYPEFLIPSTGTPPTRWIYPQSEYNQNTENVSMAIESQFGAGNDGIRQVPWWLE</sequence>
<dbReference type="SUPFAM" id="SSF48452">
    <property type="entry name" value="TPR-like"/>
    <property type="match status" value="1"/>
</dbReference>
<dbReference type="KEGG" id="emar:D1013_00450"/>
<dbReference type="AlphaFoldDB" id="A0A3G2L141"/>
<feature type="chain" id="PRO_5017932838" evidence="1">
    <location>
        <begin position="23"/>
        <end position="502"/>
    </location>
</feature>
<dbReference type="PROSITE" id="PS51257">
    <property type="entry name" value="PROKAR_LIPOPROTEIN"/>
    <property type="match status" value="1"/>
</dbReference>
<evidence type="ECO:0000313" key="2">
    <source>
        <dbReference type="EMBL" id="AYN65955.1"/>
    </source>
</evidence>
<gene>
    <name evidence="2" type="ORF">D1013_00450</name>
</gene>
<proteinExistence type="predicted"/>
<dbReference type="InterPro" id="IPR041662">
    <property type="entry name" value="SusD-like_2"/>
</dbReference>
<dbReference type="Pfam" id="PF12771">
    <property type="entry name" value="SusD-like_2"/>
    <property type="match status" value="1"/>
</dbReference>
<dbReference type="OrthoDB" id="725917at2"/>
<keyword evidence="2" id="KW-0449">Lipoprotein</keyword>
<dbReference type="EMBL" id="CP032050">
    <property type="protein sequence ID" value="AYN65955.1"/>
    <property type="molecule type" value="Genomic_DNA"/>
</dbReference>
<reference evidence="2 3" key="1">
    <citation type="submission" date="2018-08" db="EMBL/GenBank/DDBJ databases">
        <title>The reduced genetic potential of extracellular carbohydrate catabolism in Euzebyella marina RN62, a Flavobacteriia bacterium isolated from the hadal water.</title>
        <authorList>
            <person name="Xue C."/>
        </authorList>
    </citation>
    <scope>NUCLEOTIDE SEQUENCE [LARGE SCALE GENOMIC DNA]</scope>
    <source>
        <strain evidence="2 3">RN62</strain>
    </source>
</reference>
<organism evidence="2 3">
    <name type="scientific">Euzebyella marina</name>
    <dbReference type="NCBI Taxonomy" id="1761453"/>
    <lineage>
        <taxon>Bacteria</taxon>
        <taxon>Pseudomonadati</taxon>
        <taxon>Bacteroidota</taxon>
        <taxon>Flavobacteriia</taxon>
        <taxon>Flavobacteriales</taxon>
        <taxon>Flavobacteriaceae</taxon>
        <taxon>Euzebyella</taxon>
    </lineage>
</organism>
<keyword evidence="3" id="KW-1185">Reference proteome</keyword>
<evidence type="ECO:0000256" key="1">
    <source>
        <dbReference type="SAM" id="SignalP"/>
    </source>
</evidence>
<dbReference type="Proteomes" id="UP000276309">
    <property type="component" value="Chromosome"/>
</dbReference>
<keyword evidence="1" id="KW-0732">Signal</keyword>
<accession>A0A3G2L141</accession>